<feature type="chain" id="PRO_5002499706" description="Fibrinogen C-terminal domain-containing protein" evidence="2">
    <location>
        <begin position="19"/>
        <end position="649"/>
    </location>
</feature>
<dbReference type="InterPro" id="IPR008979">
    <property type="entry name" value="Galactose-bd-like_sf"/>
</dbReference>
<feature type="domain" description="Fibrinogen C-terminal" evidence="3">
    <location>
        <begin position="445"/>
        <end position="504"/>
    </location>
</feature>
<dbReference type="EMBL" id="AUXW01000142">
    <property type="protein sequence ID" value="KKE83724.1"/>
    <property type="molecule type" value="Genomic_DNA"/>
</dbReference>
<evidence type="ECO:0000259" key="3">
    <source>
        <dbReference type="PROSITE" id="PS51406"/>
    </source>
</evidence>
<protein>
    <recommendedName>
        <fullName evidence="3">Fibrinogen C-terminal domain-containing protein</fullName>
    </recommendedName>
</protein>
<name>A0A0F6AEA7_9GAMM</name>
<dbReference type="PROSITE" id="PS51406">
    <property type="entry name" value="FIBRINOGEN_C_2"/>
    <property type="match status" value="1"/>
</dbReference>
<dbReference type="InterPro" id="IPR036056">
    <property type="entry name" value="Fibrinogen-like_C"/>
</dbReference>
<dbReference type="InterPro" id="IPR002181">
    <property type="entry name" value="Fibrinogen_a/b/g_C_dom"/>
</dbReference>
<evidence type="ECO:0000313" key="4">
    <source>
        <dbReference type="EMBL" id="KKE83724.1"/>
    </source>
</evidence>
<dbReference type="Gene3D" id="2.60.120.1000">
    <property type="match status" value="1"/>
</dbReference>
<dbReference type="Proteomes" id="UP000033434">
    <property type="component" value="Unassembled WGS sequence"/>
</dbReference>
<reference evidence="4 5" key="1">
    <citation type="journal article" date="2015" name="BMC Genomics">
        <title>Genome mining reveals unlocked bioactive potential of marine Gram-negative bacteria.</title>
        <authorList>
            <person name="Machado H."/>
            <person name="Sonnenschein E.C."/>
            <person name="Melchiorsen J."/>
            <person name="Gram L."/>
        </authorList>
    </citation>
    <scope>NUCLEOTIDE SEQUENCE [LARGE SCALE GENOMIC DNA]</scope>
    <source>
        <strain evidence="4 5">S4054</strain>
    </source>
</reference>
<dbReference type="SUPFAM" id="SSF56496">
    <property type="entry name" value="Fibrinogen C-terminal domain-like"/>
    <property type="match status" value="1"/>
</dbReference>
<dbReference type="PATRIC" id="fig|1129367.4.peg.2379"/>
<organism evidence="4 5">
    <name type="scientific">Pseudoalteromonas luteoviolacea S4054</name>
    <dbReference type="NCBI Taxonomy" id="1129367"/>
    <lineage>
        <taxon>Bacteria</taxon>
        <taxon>Pseudomonadati</taxon>
        <taxon>Pseudomonadota</taxon>
        <taxon>Gammaproteobacteria</taxon>
        <taxon>Alteromonadales</taxon>
        <taxon>Pseudoalteromonadaceae</taxon>
        <taxon>Pseudoalteromonas</taxon>
    </lineage>
</organism>
<comment type="caution">
    <text evidence="4">The sequence shown here is derived from an EMBL/GenBank/DDBJ whole genome shotgun (WGS) entry which is preliminary data.</text>
</comment>
<keyword evidence="2" id="KW-0732">Signal</keyword>
<sequence>MFKLLGICSLAFVTAANAQPFTLIEDVTITDQKITVPINGFNDPVVFASIPTLNDPQAGVVSISNVTDSSFDVQFKEWPYLDGIHGEERVAFLVAEKGRHQLQDGSFWEIGEFTMTGGSTHQFFNESFAHTPHILLSGQTQNDPDAFSLRVSSASALTFGVALNEQEAGNSHTEESIGYLAVYSPTNAGITHNNEAYELTHQAINQEGFQTVNGKLLVQEEQSRDTETDHLLEIINILTVKNKLFAQDITHYGKDTMALRLDTGSQFAIDPGEATGQYGNIALLGSNGLTEASYTASNSYSKDSPSGAFDGFNNGLQVNIDSPKRIRRGIWVSTIEQEHWLQVAFERNAYITSFRVMLYEGAKTMGPKEVTLQVSQDNVHFRDHETFTVPMGLNQLITLTEPAIGKYIRLKIHSTHNSTSSMRVIGELEYYGGFVTHDTVIEPEDPTPIEGTTCASIKQQTPNATTGIYQIDPDGNGGEPAFYAHCEMTLNGGGWTLVANHSDGLNELVVTSPVTETTSGVLPAAQWQNIQKQMTSGMMFVDEYNQVSQISKAKLTNANCVSLQQNVDLSQPKVPYDTAVLWQNEGTGCSLSGLDYSFISLSTKPTSRGDGYTRNGASLYQHNVKFDLWPYNNGVYSGAEQNSLLYYVK</sequence>
<dbReference type="SUPFAM" id="SSF49785">
    <property type="entry name" value="Galactose-binding domain-like"/>
    <property type="match status" value="1"/>
</dbReference>
<proteinExistence type="predicted"/>
<keyword evidence="1" id="KW-0677">Repeat</keyword>
<evidence type="ECO:0000256" key="2">
    <source>
        <dbReference type="SAM" id="SignalP"/>
    </source>
</evidence>
<dbReference type="InterPro" id="IPR000421">
    <property type="entry name" value="FA58C"/>
</dbReference>
<dbReference type="Gene3D" id="2.60.120.260">
    <property type="entry name" value="Galactose-binding domain-like"/>
    <property type="match status" value="1"/>
</dbReference>
<dbReference type="Pfam" id="PF00754">
    <property type="entry name" value="F5_F8_type_C"/>
    <property type="match status" value="1"/>
</dbReference>
<feature type="signal peptide" evidence="2">
    <location>
        <begin position="1"/>
        <end position="18"/>
    </location>
</feature>
<accession>A0A0F6AEA7</accession>
<dbReference type="RefSeq" id="WP_046356023.1">
    <property type="nucleotide sequence ID" value="NZ_AUXW01000142.1"/>
</dbReference>
<dbReference type="AlphaFoldDB" id="A0A0F6AEA7"/>
<gene>
    <name evidence="4" type="ORF">N479_12925</name>
</gene>
<evidence type="ECO:0000313" key="5">
    <source>
        <dbReference type="Proteomes" id="UP000033434"/>
    </source>
</evidence>
<dbReference type="NCBIfam" id="NF040941">
    <property type="entry name" value="GGGWT_bact"/>
    <property type="match status" value="1"/>
</dbReference>
<evidence type="ECO:0000256" key="1">
    <source>
        <dbReference type="ARBA" id="ARBA00022737"/>
    </source>
</evidence>